<organism evidence="1 2">
    <name type="scientific">Coniosporium uncinatum</name>
    <dbReference type="NCBI Taxonomy" id="93489"/>
    <lineage>
        <taxon>Eukaryota</taxon>
        <taxon>Fungi</taxon>
        <taxon>Dikarya</taxon>
        <taxon>Ascomycota</taxon>
        <taxon>Pezizomycotina</taxon>
        <taxon>Dothideomycetes</taxon>
        <taxon>Dothideomycetes incertae sedis</taxon>
        <taxon>Coniosporium</taxon>
    </lineage>
</organism>
<feature type="non-terminal residue" evidence="1">
    <location>
        <position position="1"/>
    </location>
</feature>
<name>A0ACC3DS09_9PEZI</name>
<gene>
    <name evidence="1" type="ORF">LTS18_004926</name>
</gene>
<dbReference type="Proteomes" id="UP001186974">
    <property type="component" value="Unassembled WGS sequence"/>
</dbReference>
<comment type="caution">
    <text evidence="1">The sequence shown here is derived from an EMBL/GenBank/DDBJ whole genome shotgun (WGS) entry which is preliminary data.</text>
</comment>
<proteinExistence type="predicted"/>
<evidence type="ECO:0000313" key="1">
    <source>
        <dbReference type="EMBL" id="KAK3079410.1"/>
    </source>
</evidence>
<reference evidence="1" key="1">
    <citation type="submission" date="2024-09" db="EMBL/GenBank/DDBJ databases">
        <title>Black Yeasts Isolated from many extreme environments.</title>
        <authorList>
            <person name="Coleine C."/>
            <person name="Stajich J.E."/>
            <person name="Selbmann L."/>
        </authorList>
    </citation>
    <scope>NUCLEOTIDE SEQUENCE</scope>
    <source>
        <strain evidence="1">CCFEE 5737</strain>
    </source>
</reference>
<evidence type="ECO:0000313" key="2">
    <source>
        <dbReference type="Proteomes" id="UP001186974"/>
    </source>
</evidence>
<protein>
    <submittedName>
        <fullName evidence="1">Uncharacterized protein</fullName>
    </submittedName>
</protein>
<sequence length="234" mass="26355">NQCVAFKQLASLKKERKDVFAKARTGKSAAPPQGDAEIEDLCSICPVSIDAFLLPEKPEAYIQSLYPFRPAKKAQRVETAIVLVIDRDHEVYLEKKEKGLLAGLYDFPTLLLSTEEDLEPLLEERKRSLHATLSGTTMHLFTHIRRTSHVLKCDAEHAMSALDDFRQKNATGKWIAIKQLRDIGVSELCLKNLRLATKSQDSAKRKASPKPVKGSVKATKKRKQAHSNRISEYF</sequence>
<keyword evidence="2" id="KW-1185">Reference proteome</keyword>
<accession>A0ACC3DS09</accession>
<dbReference type="EMBL" id="JAWDJW010001160">
    <property type="protein sequence ID" value="KAK3079410.1"/>
    <property type="molecule type" value="Genomic_DNA"/>
</dbReference>